<evidence type="ECO:0000313" key="3">
    <source>
        <dbReference type="Proteomes" id="UP000078284"/>
    </source>
</evidence>
<evidence type="ECO:0000313" key="2">
    <source>
        <dbReference type="EMBL" id="OAO89388.1"/>
    </source>
</evidence>
<feature type="region of interest" description="Disordered" evidence="1">
    <location>
        <begin position="372"/>
        <end position="392"/>
    </location>
</feature>
<dbReference type="Proteomes" id="UP000078284">
    <property type="component" value="Unassembled WGS sequence"/>
</dbReference>
<name>A0A178U670_ARATH</name>
<feature type="compositionally biased region" description="Basic and acidic residues" evidence="1">
    <location>
        <begin position="746"/>
        <end position="762"/>
    </location>
</feature>
<feature type="compositionally biased region" description="Acidic residues" evidence="1">
    <location>
        <begin position="117"/>
        <end position="152"/>
    </location>
</feature>
<organism evidence="2 3">
    <name type="scientific">Arabidopsis thaliana</name>
    <name type="common">Mouse-ear cress</name>
    <dbReference type="NCBI Taxonomy" id="3702"/>
    <lineage>
        <taxon>Eukaryota</taxon>
        <taxon>Viridiplantae</taxon>
        <taxon>Streptophyta</taxon>
        <taxon>Embryophyta</taxon>
        <taxon>Tracheophyta</taxon>
        <taxon>Spermatophyta</taxon>
        <taxon>Magnoliopsida</taxon>
        <taxon>eudicotyledons</taxon>
        <taxon>Gunneridae</taxon>
        <taxon>Pentapetalae</taxon>
        <taxon>rosids</taxon>
        <taxon>malvids</taxon>
        <taxon>Brassicales</taxon>
        <taxon>Brassicaceae</taxon>
        <taxon>Camelineae</taxon>
        <taxon>Arabidopsis</taxon>
    </lineage>
</organism>
<proteinExistence type="predicted"/>
<gene>
    <name evidence="2" type="ORF">AXX17_ATUG01230</name>
</gene>
<dbReference type="AlphaFoldDB" id="A0A178U670"/>
<dbReference type="PANTHER" id="PTHR13275:SF4">
    <property type="entry name" value="VACUOLAR PROTEIN SORTING-ASSOCIATED PROTEIN 72 HOMOLOG"/>
    <property type="match status" value="1"/>
</dbReference>
<protein>
    <submittedName>
        <fullName evidence="2">Uncharacterized protein</fullName>
    </submittedName>
</protein>
<feature type="compositionally biased region" description="Polar residues" evidence="1">
    <location>
        <begin position="154"/>
        <end position="170"/>
    </location>
</feature>
<feature type="region of interest" description="Disordered" evidence="1">
    <location>
        <begin position="687"/>
        <end position="765"/>
    </location>
</feature>
<feature type="compositionally biased region" description="Low complexity" evidence="1">
    <location>
        <begin position="687"/>
        <end position="698"/>
    </location>
</feature>
<feature type="compositionally biased region" description="Basic and acidic residues" evidence="1">
    <location>
        <begin position="709"/>
        <end position="732"/>
    </location>
</feature>
<dbReference type="PANTHER" id="PTHR13275">
    <property type="entry name" value="YL-1 PROTEIN TRANSCRIPTION FACTOR-LIKE 1"/>
    <property type="match status" value="1"/>
</dbReference>
<feature type="compositionally biased region" description="Polar residues" evidence="1">
    <location>
        <begin position="372"/>
        <end position="385"/>
    </location>
</feature>
<dbReference type="EMBL" id="LUHQ01000010">
    <property type="protein sequence ID" value="OAO89388.1"/>
    <property type="molecule type" value="Genomic_DNA"/>
</dbReference>
<evidence type="ECO:0000256" key="1">
    <source>
        <dbReference type="SAM" id="MobiDB-lite"/>
    </source>
</evidence>
<accession>A0A178U670</accession>
<comment type="caution">
    <text evidence="2">The sequence shown here is derived from an EMBL/GenBank/DDBJ whole genome shotgun (WGS) entry which is preliminary data.</text>
</comment>
<feature type="compositionally biased region" description="Acidic residues" evidence="1">
    <location>
        <begin position="171"/>
        <end position="353"/>
    </location>
</feature>
<sequence length="1039" mass="119194">MSFDDGIHVIPVDVIVGYLQGLREHAKTEQAIDEYNKEYQTRVNELYERQVKDKVSQIQEPVEVEEVESEEASKYRNQFLNQLVQAQGVVKVESETDEDIIEDDDLEEEDEDIIEEEEEELLDDDIEDDDEELEDEDDEEIIEDEDETEYEEVQNVSVPSFNLNFNNPNQDSEDEDEEKELLDDDDEELIDEDEDEEFIEDEEDELEDESEEDFDDEDEELEDDEEELLDDDDEEFDDDEDFEGGEEDEEELEDDDDFLNDEDEEEEEFLDDDDEDEELLDEDDEELDDDEDEFEDEDEEFDDDDFEELEDEEEDDEELDDDEEEELDEEDEDDFDEEDEEEYEEEYEEEDDIPVQQNVSSTVSTNTYQGISNQPIMQTPMSQMPVNPPIDPKLAEKRKKLQQDPDDAMMDNMEKGVTWGINKLKSAFTSEKKNKLNLNMKRPLFRVYASTVEGTDVPDIKMLLTDIQSCDFRFKEETRLVLDHRFEESFHEFMDRVVLKYISCSIANEHTKALNEKLEEIKEEMIADEVVPAFDIQFALHDKAVKSVSDNHIEFGTTYEEMFELSSRNSNLQVLFDDAEDVEYIRNATLESIKEDWGTSANALIFIRKHNKFLMPLVATNPNTRKTQRPDVLLRHAFTLKLDGLEHRNKAMAHHVETEGETTYISVYAKEGGVRLQKDKDVKVISNQTEQQTNQKQKQPQHESNVSTNREKPSQESRENSSRQGENGHKQSENGNRPSENPNSQEKSKGNDISEVVPDSKEYSNSVAQGQDLVGKAVENSQVEQDGNRVSMNPTQTHLEERVYSIAGVVDQVALYKNSEGAVNLQAQGESILAAKSEEEKANMGSRSKDIEFLNLVTNPWQPVSRKKDGDVFKGEESVGAIFKNVGTEPITITEVPNKTYKVMDGDFDKVTERSVAPGETFVLNYIETAMLLTRDEFGCRATGGDKVVSYSTQVSKKDPTGIPTTKLNLKGASIKDLSVSIADVDANGTKTIKDEFKEKFEIFSTRGTRKRSASASGSKAKVNYAGLAVQAMFQAKIK</sequence>
<feature type="region of interest" description="Disordered" evidence="1">
    <location>
        <begin position="117"/>
        <end position="357"/>
    </location>
</feature>
<reference evidence="3" key="1">
    <citation type="journal article" date="2016" name="Proc. Natl. Acad. Sci. U.S.A.">
        <title>Chromosome-level assembly of Arabidopsis thaliana Ler reveals the extent of translocation and inversion polymorphisms.</title>
        <authorList>
            <person name="Zapata L."/>
            <person name="Ding J."/>
            <person name="Willing E.M."/>
            <person name="Hartwig B."/>
            <person name="Bezdan D."/>
            <person name="Jiao W.B."/>
            <person name="Patel V."/>
            <person name="Velikkakam James G."/>
            <person name="Koornneef M."/>
            <person name="Ossowski S."/>
            <person name="Schneeberger K."/>
        </authorList>
    </citation>
    <scope>NUCLEOTIDE SEQUENCE [LARGE SCALE GENOMIC DNA]</scope>
    <source>
        <strain evidence="3">cv. Landsberg erecta</strain>
    </source>
</reference>
<feature type="compositionally biased region" description="Polar residues" evidence="1">
    <location>
        <begin position="733"/>
        <end position="745"/>
    </location>
</feature>